<dbReference type="Gene3D" id="1.20.5.1930">
    <property type="match status" value="1"/>
</dbReference>
<evidence type="ECO:0000256" key="6">
    <source>
        <dbReference type="ARBA" id="ARBA00022777"/>
    </source>
</evidence>
<comment type="catalytic activity">
    <reaction evidence="1">
        <text>ATP + protein L-histidine = ADP + protein N-phospho-L-histidine.</text>
        <dbReference type="EC" id="2.7.13.3"/>
    </reaction>
</comment>
<evidence type="ECO:0000256" key="7">
    <source>
        <dbReference type="ARBA" id="ARBA00022840"/>
    </source>
</evidence>
<evidence type="ECO:0000259" key="10">
    <source>
        <dbReference type="PROSITE" id="PS50109"/>
    </source>
</evidence>
<dbReference type="CDD" id="cd16917">
    <property type="entry name" value="HATPase_UhpB-NarQ-NarX-like"/>
    <property type="match status" value="1"/>
</dbReference>
<proteinExistence type="predicted"/>
<dbReference type="GO" id="GO:0005524">
    <property type="term" value="F:ATP binding"/>
    <property type="evidence" value="ECO:0007669"/>
    <property type="project" value="UniProtKB-KW"/>
</dbReference>
<keyword evidence="7" id="KW-0067">ATP-binding</keyword>
<dbReference type="SUPFAM" id="SSF55874">
    <property type="entry name" value="ATPase domain of HSP90 chaperone/DNA topoisomerase II/histidine kinase"/>
    <property type="match status" value="1"/>
</dbReference>
<dbReference type="GO" id="GO:0000155">
    <property type="term" value="F:phosphorelay sensor kinase activity"/>
    <property type="evidence" value="ECO:0007669"/>
    <property type="project" value="InterPro"/>
</dbReference>
<keyword evidence="9" id="KW-1133">Transmembrane helix</keyword>
<dbReference type="PANTHER" id="PTHR24421">
    <property type="entry name" value="NITRATE/NITRITE SENSOR PROTEIN NARX-RELATED"/>
    <property type="match status" value="1"/>
</dbReference>
<evidence type="ECO:0000256" key="4">
    <source>
        <dbReference type="ARBA" id="ARBA00022679"/>
    </source>
</evidence>
<keyword evidence="9" id="KW-0812">Transmembrane</keyword>
<keyword evidence="8" id="KW-0902">Two-component regulatory system</keyword>
<dbReference type="PANTHER" id="PTHR24421:SF10">
    <property type="entry name" value="NITRATE_NITRITE SENSOR PROTEIN NARQ"/>
    <property type="match status" value="1"/>
</dbReference>
<dbReference type="EC" id="2.7.13.3" evidence="2"/>
<evidence type="ECO:0000256" key="2">
    <source>
        <dbReference type="ARBA" id="ARBA00012438"/>
    </source>
</evidence>
<accession>A0A8J2U661</accession>
<evidence type="ECO:0000256" key="5">
    <source>
        <dbReference type="ARBA" id="ARBA00022741"/>
    </source>
</evidence>
<dbReference type="Gene3D" id="3.30.565.10">
    <property type="entry name" value="Histidine kinase-like ATPase, C-terminal domain"/>
    <property type="match status" value="1"/>
</dbReference>
<evidence type="ECO:0000256" key="3">
    <source>
        <dbReference type="ARBA" id="ARBA00022553"/>
    </source>
</evidence>
<evidence type="ECO:0000256" key="8">
    <source>
        <dbReference type="ARBA" id="ARBA00023012"/>
    </source>
</evidence>
<dbReference type="InterPro" id="IPR015943">
    <property type="entry name" value="WD40/YVTN_repeat-like_dom_sf"/>
</dbReference>
<reference evidence="11" key="1">
    <citation type="journal article" date="2014" name="Int. J. Syst. Evol. Microbiol.">
        <title>Complete genome sequence of Corynebacterium casei LMG S-19264T (=DSM 44701T), isolated from a smear-ripened cheese.</title>
        <authorList>
            <consortium name="US DOE Joint Genome Institute (JGI-PGF)"/>
            <person name="Walter F."/>
            <person name="Albersmeier A."/>
            <person name="Kalinowski J."/>
            <person name="Ruckert C."/>
        </authorList>
    </citation>
    <scope>NUCLEOTIDE SEQUENCE</scope>
    <source>
        <strain evidence="11">CGMCC 1.15448</strain>
    </source>
</reference>
<name>A0A8J2U661_9BACT</name>
<dbReference type="InterPro" id="IPR011712">
    <property type="entry name" value="Sig_transdc_His_kin_sub3_dim/P"/>
</dbReference>
<keyword evidence="3" id="KW-0597">Phosphoprotein</keyword>
<organism evidence="11 12">
    <name type="scientific">Puia dinghuensis</name>
    <dbReference type="NCBI Taxonomy" id="1792502"/>
    <lineage>
        <taxon>Bacteria</taxon>
        <taxon>Pseudomonadati</taxon>
        <taxon>Bacteroidota</taxon>
        <taxon>Chitinophagia</taxon>
        <taxon>Chitinophagales</taxon>
        <taxon>Chitinophagaceae</taxon>
        <taxon>Puia</taxon>
    </lineage>
</organism>
<dbReference type="InterPro" id="IPR005467">
    <property type="entry name" value="His_kinase_dom"/>
</dbReference>
<dbReference type="Pfam" id="PF07494">
    <property type="entry name" value="Reg_prop"/>
    <property type="match status" value="1"/>
</dbReference>
<keyword evidence="5" id="KW-0547">Nucleotide-binding</keyword>
<evidence type="ECO:0000313" key="12">
    <source>
        <dbReference type="Proteomes" id="UP000607559"/>
    </source>
</evidence>
<keyword evidence="9" id="KW-0472">Membrane</keyword>
<keyword evidence="4" id="KW-0808">Transferase</keyword>
<dbReference type="InterPro" id="IPR003594">
    <property type="entry name" value="HATPase_dom"/>
</dbReference>
<dbReference type="GO" id="GO:0046983">
    <property type="term" value="F:protein dimerization activity"/>
    <property type="evidence" value="ECO:0007669"/>
    <property type="project" value="InterPro"/>
</dbReference>
<dbReference type="Gene3D" id="2.130.10.10">
    <property type="entry name" value="YVTN repeat-like/Quinoprotein amine dehydrogenase"/>
    <property type="match status" value="3"/>
</dbReference>
<keyword evidence="6" id="KW-0418">Kinase</keyword>
<evidence type="ECO:0000256" key="9">
    <source>
        <dbReference type="SAM" id="Phobius"/>
    </source>
</evidence>
<protein>
    <recommendedName>
        <fullName evidence="2">histidine kinase</fullName>
        <ecNumber evidence="2">2.7.13.3</ecNumber>
    </recommendedName>
</protein>
<feature type="domain" description="Histidine kinase" evidence="10">
    <location>
        <begin position="792"/>
        <end position="982"/>
    </location>
</feature>
<gene>
    <name evidence="11" type="ORF">GCM10011511_00620</name>
</gene>
<reference evidence="11" key="2">
    <citation type="submission" date="2020-09" db="EMBL/GenBank/DDBJ databases">
        <authorList>
            <person name="Sun Q."/>
            <person name="Zhou Y."/>
        </authorList>
    </citation>
    <scope>NUCLEOTIDE SEQUENCE</scope>
    <source>
        <strain evidence="11">CGMCC 1.15448</strain>
    </source>
</reference>
<dbReference type="Proteomes" id="UP000607559">
    <property type="component" value="Unassembled WGS sequence"/>
</dbReference>
<evidence type="ECO:0000256" key="1">
    <source>
        <dbReference type="ARBA" id="ARBA00000085"/>
    </source>
</evidence>
<dbReference type="SUPFAM" id="SSF63829">
    <property type="entry name" value="Calcium-dependent phosphotriesterase"/>
    <property type="match status" value="2"/>
</dbReference>
<dbReference type="InterPro" id="IPR011110">
    <property type="entry name" value="Reg_prop"/>
</dbReference>
<dbReference type="EMBL" id="BMJC01000001">
    <property type="protein sequence ID" value="GGA81560.1"/>
    <property type="molecule type" value="Genomic_DNA"/>
</dbReference>
<dbReference type="Pfam" id="PF02518">
    <property type="entry name" value="HATPase_c"/>
    <property type="match status" value="1"/>
</dbReference>
<dbReference type="Pfam" id="PF07730">
    <property type="entry name" value="HisKA_3"/>
    <property type="match status" value="1"/>
</dbReference>
<dbReference type="InterPro" id="IPR050482">
    <property type="entry name" value="Sensor_HK_TwoCompSys"/>
</dbReference>
<dbReference type="RefSeq" id="WP_188927408.1">
    <property type="nucleotide sequence ID" value="NZ_BMJC01000001.1"/>
</dbReference>
<sequence>MWQKLTFVCLFFIVHSCYAQQYLFERYTPKDGLVNNRTRFFFQDSRGRLYISTFGGLSVYDGSRFINYTTENGLAASLVNDIVEMGEDSFWIVPNANALHCLVHGTIRNITTADNFYPVINQILRCSDGYLYAISDDGLFRYENNRFARVLTGDSTAIKADHNFLQAVQVDRKLILLNDPYLGAFPHNAALLVYDLDTHKLIISANDQRFYYLVKSPANDILVTTSEGVRVIDKEALKEGSIVTARLPPPYQAANDLHAGYFYFDRSAALWLSTEDGIIKLDTSGEKEVFNVSTGLPPGYTSGIFQDKENNVWFANDRNGIIKIASRQVLHYTQPKPDFTANDLYTDAGSDSLWLYDGARHEILLVKGERQQLFHGLGPLPGKGHIFIGKRSYLVSDNHLFALHFLPGGLFSLSLLHTDTASLEGYGCFDHRGNLVIVTNRMLLWSGGRMLQYPLRAMSDQAGIDKQNRIWTITRSNALTVFGLFPTDTGATLRVLADYLKVLPVMSPRCIAIDNEGRVWVGTRDHGLYCLFFDGLRLLSYKHLTASNGLSENFVNYLQCDPDNTVWACTPGGLDRIRPRNGGFAIDDITHTNDDYQSIYRILPAAKGVHWALVKGGYMKIGSPPVEKNSYQPHLLFSQVLSGNDLVETTDKTLRLPYDHNAIAFSIGVTSFINETETRYSYLLEGSNNLNWSTPSDRSAINLVNLAPGRYTLRVKAQFLTGDYPDLTAAYPFVILPPWWQTWWFRTAAATALAAILLLLIRFYIRRKLLVQRIALENKQAIEKERTRIATDMHDDLGAGLSRIKFLSETIGIKKQQHLPFEEEISGIRRYSHEMIDKMGEIVWALNERNDSLSDLLSYTRSYAAEYLLQAGIRCQVDIPADSPSCFVSGEFRRNVYLTIKEALHNIVKHAQAEQVSIRMTITHPDRTLIITITDDGIGFDPNTIRPFCNGLSNMQRRIGDLGGSLRILREQGTTIELSVPL</sequence>
<feature type="transmembrane region" description="Helical" evidence="9">
    <location>
        <begin position="743"/>
        <end position="765"/>
    </location>
</feature>
<evidence type="ECO:0000313" key="11">
    <source>
        <dbReference type="EMBL" id="GGA81560.1"/>
    </source>
</evidence>
<keyword evidence="12" id="KW-1185">Reference proteome</keyword>
<dbReference type="InterPro" id="IPR013783">
    <property type="entry name" value="Ig-like_fold"/>
</dbReference>
<dbReference type="PROSITE" id="PS50109">
    <property type="entry name" value="HIS_KIN"/>
    <property type="match status" value="1"/>
</dbReference>
<dbReference type="AlphaFoldDB" id="A0A8J2U661"/>
<dbReference type="GO" id="GO:0016020">
    <property type="term" value="C:membrane"/>
    <property type="evidence" value="ECO:0007669"/>
    <property type="project" value="InterPro"/>
</dbReference>
<dbReference type="Gene3D" id="2.60.40.10">
    <property type="entry name" value="Immunoglobulins"/>
    <property type="match status" value="1"/>
</dbReference>
<dbReference type="InterPro" id="IPR036890">
    <property type="entry name" value="HATPase_C_sf"/>
</dbReference>
<comment type="caution">
    <text evidence="11">The sequence shown here is derived from an EMBL/GenBank/DDBJ whole genome shotgun (WGS) entry which is preliminary data.</text>
</comment>